<protein>
    <submittedName>
        <fullName evidence="1">Uncharacterized protein</fullName>
    </submittedName>
</protein>
<name>A0A319CF08_9EURO</name>
<sequence>MSDEDSACSCWVDTDSLVEGRCVPWLFLPPLVSPYVVVFATFFSSLEVPDRPESCQSEESTHSLHSLYFILPSLRAPVPTPEKKNPHTTDYGLDSAQQCISNTRTGVHIASSIESVCGLLKRREIASAEDTSSYGPAGCSSRWIPFCLTVHNSGRDTYLKQMSCALVECR</sequence>
<organism evidence="1 2">
    <name type="scientific">Aspergillus uvarum CBS 121591</name>
    <dbReference type="NCBI Taxonomy" id="1448315"/>
    <lineage>
        <taxon>Eukaryota</taxon>
        <taxon>Fungi</taxon>
        <taxon>Dikarya</taxon>
        <taxon>Ascomycota</taxon>
        <taxon>Pezizomycotina</taxon>
        <taxon>Eurotiomycetes</taxon>
        <taxon>Eurotiomycetidae</taxon>
        <taxon>Eurotiales</taxon>
        <taxon>Aspergillaceae</taxon>
        <taxon>Aspergillus</taxon>
        <taxon>Aspergillus subgen. Circumdati</taxon>
    </lineage>
</organism>
<dbReference type="AlphaFoldDB" id="A0A319CF08"/>
<keyword evidence="2" id="KW-1185">Reference proteome</keyword>
<dbReference type="VEuPathDB" id="FungiDB:BO82DRAFT_49794"/>
<dbReference type="EMBL" id="KZ821692">
    <property type="protein sequence ID" value="PYH83020.1"/>
    <property type="molecule type" value="Genomic_DNA"/>
</dbReference>
<dbReference type="RefSeq" id="XP_025493220.1">
    <property type="nucleotide sequence ID" value="XM_025641262.1"/>
</dbReference>
<gene>
    <name evidence="1" type="ORF">BO82DRAFT_49794</name>
</gene>
<evidence type="ECO:0000313" key="2">
    <source>
        <dbReference type="Proteomes" id="UP000248340"/>
    </source>
</evidence>
<reference evidence="1 2" key="1">
    <citation type="submission" date="2016-12" db="EMBL/GenBank/DDBJ databases">
        <title>The genomes of Aspergillus section Nigri reveals drivers in fungal speciation.</title>
        <authorList>
            <consortium name="DOE Joint Genome Institute"/>
            <person name="Vesth T.C."/>
            <person name="Nybo J."/>
            <person name="Theobald S."/>
            <person name="Brandl J."/>
            <person name="Frisvad J.C."/>
            <person name="Nielsen K.F."/>
            <person name="Lyhne E.K."/>
            <person name="Kogle M.E."/>
            <person name="Kuo A."/>
            <person name="Riley R."/>
            <person name="Clum A."/>
            <person name="Nolan M."/>
            <person name="Lipzen A."/>
            <person name="Salamov A."/>
            <person name="Henrissat B."/>
            <person name="Wiebenga A."/>
            <person name="De Vries R.P."/>
            <person name="Grigoriev I.V."/>
            <person name="Mortensen U.H."/>
            <person name="Andersen M.R."/>
            <person name="Baker S.E."/>
        </authorList>
    </citation>
    <scope>NUCLEOTIDE SEQUENCE [LARGE SCALE GENOMIC DNA]</scope>
    <source>
        <strain evidence="1 2">CBS 121591</strain>
    </source>
</reference>
<proteinExistence type="predicted"/>
<accession>A0A319CF08</accession>
<dbReference type="GeneID" id="37144004"/>
<dbReference type="Proteomes" id="UP000248340">
    <property type="component" value="Unassembled WGS sequence"/>
</dbReference>
<evidence type="ECO:0000313" key="1">
    <source>
        <dbReference type="EMBL" id="PYH83020.1"/>
    </source>
</evidence>